<comment type="caution">
    <text evidence="2">The sequence shown here is derived from an EMBL/GenBank/DDBJ whole genome shotgun (WGS) entry which is preliminary data.</text>
</comment>
<feature type="region of interest" description="Disordered" evidence="1">
    <location>
        <begin position="272"/>
        <end position="361"/>
    </location>
</feature>
<accession>A0A9P6L3H9</accession>
<name>A0A9P6L3H9_9AGAM</name>
<dbReference type="AlphaFoldDB" id="A0A9P6L3H9"/>
<feature type="compositionally biased region" description="Low complexity" evidence="1">
    <location>
        <begin position="297"/>
        <end position="316"/>
    </location>
</feature>
<sequence length="361" mass="39250">MPPLSYEERASSGLYTQLATTFDEQPNSLATVDYGIHFSGQSTAWRNGDVKNFRTTFYQMGKTPEEPTDEELVVNIIGEVAHEGSELGARGNAWLNPGQKIMDKNSVRDILVLVQPTLATEPLEALYENQIRTIEDMESKITLPAPKASKVTHCVRSIDEGTSLVVTMPLKFKVPDEEFHAIRPKLKRSLTAAVSGGSTSRPEPQLKGLYEPRLLPDYDPSIFSLRRAMLAQQDIRDTDGTTLIVYNFGPPSTSTVFQIQGRRVKILEQSPLPLAESPPPVEEPLSPVEQAVTHTPSTSSGAQSSSRLPSSPSRKNSPAKKPRQAAGPSVEPNPASASAITVPNQPATGRSSAKRPTANTK</sequence>
<protein>
    <submittedName>
        <fullName evidence="2">Uncharacterized protein</fullName>
    </submittedName>
</protein>
<evidence type="ECO:0000313" key="2">
    <source>
        <dbReference type="EMBL" id="KAF9780998.1"/>
    </source>
</evidence>
<evidence type="ECO:0000256" key="1">
    <source>
        <dbReference type="SAM" id="MobiDB-lite"/>
    </source>
</evidence>
<feature type="compositionally biased region" description="Polar residues" evidence="1">
    <location>
        <begin position="335"/>
        <end position="351"/>
    </location>
</feature>
<gene>
    <name evidence="2" type="ORF">BJ322DRAFT_1112389</name>
</gene>
<evidence type="ECO:0000313" key="3">
    <source>
        <dbReference type="Proteomes" id="UP000736335"/>
    </source>
</evidence>
<reference evidence="2" key="1">
    <citation type="journal article" date="2020" name="Nat. Commun.">
        <title>Large-scale genome sequencing of mycorrhizal fungi provides insights into the early evolution of symbiotic traits.</title>
        <authorList>
            <person name="Miyauchi S."/>
            <person name="Kiss E."/>
            <person name="Kuo A."/>
            <person name="Drula E."/>
            <person name="Kohler A."/>
            <person name="Sanchez-Garcia M."/>
            <person name="Morin E."/>
            <person name="Andreopoulos B."/>
            <person name="Barry K.W."/>
            <person name="Bonito G."/>
            <person name="Buee M."/>
            <person name="Carver A."/>
            <person name="Chen C."/>
            <person name="Cichocki N."/>
            <person name="Clum A."/>
            <person name="Culley D."/>
            <person name="Crous P.W."/>
            <person name="Fauchery L."/>
            <person name="Girlanda M."/>
            <person name="Hayes R.D."/>
            <person name="Keri Z."/>
            <person name="LaButti K."/>
            <person name="Lipzen A."/>
            <person name="Lombard V."/>
            <person name="Magnuson J."/>
            <person name="Maillard F."/>
            <person name="Murat C."/>
            <person name="Nolan M."/>
            <person name="Ohm R.A."/>
            <person name="Pangilinan J."/>
            <person name="Pereira M.F."/>
            <person name="Perotto S."/>
            <person name="Peter M."/>
            <person name="Pfister S."/>
            <person name="Riley R."/>
            <person name="Sitrit Y."/>
            <person name="Stielow J.B."/>
            <person name="Szollosi G."/>
            <person name="Zifcakova L."/>
            <person name="Stursova M."/>
            <person name="Spatafora J.W."/>
            <person name="Tedersoo L."/>
            <person name="Vaario L.M."/>
            <person name="Yamada A."/>
            <person name="Yan M."/>
            <person name="Wang P."/>
            <person name="Xu J."/>
            <person name="Bruns T."/>
            <person name="Baldrian P."/>
            <person name="Vilgalys R."/>
            <person name="Dunand C."/>
            <person name="Henrissat B."/>
            <person name="Grigoriev I.V."/>
            <person name="Hibbett D."/>
            <person name="Nagy L.G."/>
            <person name="Martin F.M."/>
        </authorList>
    </citation>
    <scope>NUCLEOTIDE SEQUENCE</scope>
    <source>
        <strain evidence="2">UH-Tt-Lm1</strain>
    </source>
</reference>
<dbReference type="OrthoDB" id="3060725at2759"/>
<feature type="region of interest" description="Disordered" evidence="1">
    <location>
        <begin position="193"/>
        <end position="212"/>
    </location>
</feature>
<keyword evidence="3" id="KW-1185">Reference proteome</keyword>
<organism evidence="2 3">
    <name type="scientific">Thelephora terrestris</name>
    <dbReference type="NCBI Taxonomy" id="56493"/>
    <lineage>
        <taxon>Eukaryota</taxon>
        <taxon>Fungi</taxon>
        <taxon>Dikarya</taxon>
        <taxon>Basidiomycota</taxon>
        <taxon>Agaricomycotina</taxon>
        <taxon>Agaricomycetes</taxon>
        <taxon>Thelephorales</taxon>
        <taxon>Thelephoraceae</taxon>
        <taxon>Thelephora</taxon>
    </lineage>
</organism>
<dbReference type="Proteomes" id="UP000736335">
    <property type="component" value="Unassembled WGS sequence"/>
</dbReference>
<dbReference type="EMBL" id="WIUZ02000015">
    <property type="protein sequence ID" value="KAF9780998.1"/>
    <property type="molecule type" value="Genomic_DNA"/>
</dbReference>
<proteinExistence type="predicted"/>
<reference evidence="2" key="2">
    <citation type="submission" date="2020-11" db="EMBL/GenBank/DDBJ databases">
        <authorList>
            <consortium name="DOE Joint Genome Institute"/>
            <person name="Kuo A."/>
            <person name="Miyauchi S."/>
            <person name="Kiss E."/>
            <person name="Drula E."/>
            <person name="Kohler A."/>
            <person name="Sanchez-Garcia M."/>
            <person name="Andreopoulos B."/>
            <person name="Barry K.W."/>
            <person name="Bonito G."/>
            <person name="Buee M."/>
            <person name="Carver A."/>
            <person name="Chen C."/>
            <person name="Cichocki N."/>
            <person name="Clum A."/>
            <person name="Culley D."/>
            <person name="Crous P.W."/>
            <person name="Fauchery L."/>
            <person name="Girlanda M."/>
            <person name="Hayes R."/>
            <person name="Keri Z."/>
            <person name="Labutti K."/>
            <person name="Lipzen A."/>
            <person name="Lombard V."/>
            <person name="Magnuson J."/>
            <person name="Maillard F."/>
            <person name="Morin E."/>
            <person name="Murat C."/>
            <person name="Nolan M."/>
            <person name="Ohm R."/>
            <person name="Pangilinan J."/>
            <person name="Pereira M."/>
            <person name="Perotto S."/>
            <person name="Peter M."/>
            <person name="Riley R."/>
            <person name="Sitrit Y."/>
            <person name="Stielow B."/>
            <person name="Szollosi G."/>
            <person name="Zifcakova L."/>
            <person name="Stursova M."/>
            <person name="Spatafora J.W."/>
            <person name="Tedersoo L."/>
            <person name="Vaario L.-M."/>
            <person name="Yamada A."/>
            <person name="Yan M."/>
            <person name="Wang P."/>
            <person name="Xu J."/>
            <person name="Bruns T."/>
            <person name="Baldrian P."/>
            <person name="Vilgalys R."/>
            <person name="Henrissat B."/>
            <person name="Grigoriev I.V."/>
            <person name="Hibbett D."/>
            <person name="Nagy L.G."/>
            <person name="Martin F.M."/>
        </authorList>
    </citation>
    <scope>NUCLEOTIDE SEQUENCE</scope>
    <source>
        <strain evidence="2">UH-Tt-Lm1</strain>
    </source>
</reference>